<dbReference type="GO" id="GO:0004674">
    <property type="term" value="F:protein serine/threonine kinase activity"/>
    <property type="evidence" value="ECO:0007669"/>
    <property type="project" value="TreeGrafter"/>
</dbReference>
<dbReference type="Proteomes" id="UP000615446">
    <property type="component" value="Unassembled WGS sequence"/>
</dbReference>
<dbReference type="Gene3D" id="1.25.40.10">
    <property type="entry name" value="Tetratricopeptide repeat domain"/>
    <property type="match status" value="1"/>
</dbReference>
<dbReference type="InterPro" id="IPR011990">
    <property type="entry name" value="TPR-like_helical_dom_sf"/>
</dbReference>
<evidence type="ECO:0000313" key="7">
    <source>
        <dbReference type="EMBL" id="GES83708.1"/>
    </source>
</evidence>
<dbReference type="InterPro" id="IPR017441">
    <property type="entry name" value="Protein_kinase_ATP_BS"/>
</dbReference>
<evidence type="ECO:0000256" key="4">
    <source>
        <dbReference type="ARBA" id="ARBA00022840"/>
    </source>
</evidence>
<dbReference type="InterPro" id="IPR001245">
    <property type="entry name" value="Ser-Thr/Tyr_kinase_cat_dom"/>
</dbReference>
<dbReference type="InterPro" id="IPR011009">
    <property type="entry name" value="Kinase-like_dom_sf"/>
</dbReference>
<comment type="caution">
    <text evidence="7">The sequence shown here is derived from an EMBL/GenBank/DDBJ whole genome shotgun (WGS) entry which is preliminary data.</text>
</comment>
<keyword evidence="4 5" id="KW-0067">ATP-binding</keyword>
<dbReference type="PROSITE" id="PS50011">
    <property type="entry name" value="PROTEIN_KINASE_DOM"/>
    <property type="match status" value="1"/>
</dbReference>
<dbReference type="EMBL" id="BLAL01000073">
    <property type="protein sequence ID" value="GES83708.1"/>
    <property type="molecule type" value="Genomic_DNA"/>
</dbReference>
<dbReference type="SUPFAM" id="SSF81901">
    <property type="entry name" value="HCP-like"/>
    <property type="match status" value="1"/>
</dbReference>
<protein>
    <submittedName>
        <fullName evidence="7">Kinase-like domain-containing protein</fullName>
    </submittedName>
</protein>
<name>A0A8H3L8C5_9GLOM</name>
<evidence type="ECO:0000256" key="2">
    <source>
        <dbReference type="ARBA" id="ARBA00022741"/>
    </source>
</evidence>
<keyword evidence="2 5" id="KW-0547">Nucleotide-binding</keyword>
<sequence>MSGKPELNWIEEAISKKHIKCYKYKNFSNLEEIGSGTSGKVFRANWMNPRNILVLKSLENITIKNFVNELRIQREVHFHENIITFYGVTIDETHYSKKYMLVMEYADSGTLRKYLEKNISSLTWDDKFKMAYQLSSAVSCLHDENVIHRDLHSDNVLVHQNTIKVANFGLSKNIDNPITTKQGISYPYIDPKKFDIGPYSYSLNKKSDVYSIGVLLWEISSCRPPFENVNNPHVLPMQISKGLRETPIPNTPKDYEKIYTDCWKHEPDDRPTILEVVTRLEAIMKKYNITAKHSWKPPVNNYNNNNYMHNTEKREPLMPTSKAPQTSFYTQKSKKDIVDEIAAFGDHIYDKNKKQRILDYLKKNHVTSIEIYDWLESQNKKDANSFLVLGDFHYLGIATIIDKRKAFDYYVQAANEESGVAQYTLGILCENEEKDTYQALYWFDKSAKQGNQDAINNYYRLKTSDCKSFNPSNLHSVMGRANHGNRF</sequence>
<dbReference type="PANTHER" id="PTHR44329">
    <property type="entry name" value="SERINE/THREONINE-PROTEIN KINASE TNNI3K-RELATED"/>
    <property type="match status" value="1"/>
</dbReference>
<evidence type="ECO:0000256" key="5">
    <source>
        <dbReference type="PROSITE-ProRule" id="PRU10141"/>
    </source>
</evidence>
<dbReference type="SMART" id="SM00671">
    <property type="entry name" value="SEL1"/>
    <property type="match status" value="2"/>
</dbReference>
<reference evidence="7" key="1">
    <citation type="submission" date="2019-10" db="EMBL/GenBank/DDBJ databases">
        <title>Conservation and host-specific expression of non-tandemly repeated heterogenous ribosome RNA gene in arbuscular mycorrhizal fungi.</title>
        <authorList>
            <person name="Maeda T."/>
            <person name="Kobayashi Y."/>
            <person name="Nakagawa T."/>
            <person name="Ezawa T."/>
            <person name="Yamaguchi K."/>
            <person name="Bino T."/>
            <person name="Nishimoto Y."/>
            <person name="Shigenobu S."/>
            <person name="Kawaguchi M."/>
        </authorList>
    </citation>
    <scope>NUCLEOTIDE SEQUENCE</scope>
    <source>
        <strain evidence="7">HR1</strain>
    </source>
</reference>
<feature type="binding site" evidence="5">
    <location>
        <position position="56"/>
    </location>
    <ligand>
        <name>ATP</name>
        <dbReference type="ChEBI" id="CHEBI:30616"/>
    </ligand>
</feature>
<proteinExistence type="predicted"/>
<gene>
    <name evidence="7" type="ORF">RCL2_001086300</name>
</gene>
<dbReference type="Pfam" id="PF07714">
    <property type="entry name" value="PK_Tyr_Ser-Thr"/>
    <property type="match status" value="1"/>
</dbReference>
<dbReference type="InterPro" id="IPR051681">
    <property type="entry name" value="Ser/Thr_Kinases-Pseudokinases"/>
</dbReference>
<feature type="domain" description="Protein kinase" evidence="6">
    <location>
        <begin position="27"/>
        <end position="284"/>
    </location>
</feature>
<dbReference type="AlphaFoldDB" id="A0A8H3L8C5"/>
<evidence type="ECO:0000313" key="8">
    <source>
        <dbReference type="Proteomes" id="UP000615446"/>
    </source>
</evidence>
<keyword evidence="3 7" id="KW-0418">Kinase</keyword>
<dbReference type="SUPFAM" id="SSF56112">
    <property type="entry name" value="Protein kinase-like (PK-like)"/>
    <property type="match status" value="1"/>
</dbReference>
<dbReference type="PRINTS" id="PR00109">
    <property type="entry name" value="TYRKINASE"/>
</dbReference>
<dbReference type="Gene3D" id="1.10.510.10">
    <property type="entry name" value="Transferase(Phosphotransferase) domain 1"/>
    <property type="match status" value="1"/>
</dbReference>
<evidence type="ECO:0000256" key="3">
    <source>
        <dbReference type="ARBA" id="ARBA00022777"/>
    </source>
</evidence>
<dbReference type="InterPro" id="IPR006597">
    <property type="entry name" value="Sel1-like"/>
</dbReference>
<dbReference type="OrthoDB" id="2352497at2759"/>
<evidence type="ECO:0000256" key="1">
    <source>
        <dbReference type="ARBA" id="ARBA00022679"/>
    </source>
</evidence>
<evidence type="ECO:0000259" key="6">
    <source>
        <dbReference type="PROSITE" id="PS50011"/>
    </source>
</evidence>
<dbReference type="PANTHER" id="PTHR44329:SF288">
    <property type="entry name" value="MITOGEN-ACTIVATED PROTEIN KINASE KINASE KINASE 20"/>
    <property type="match status" value="1"/>
</dbReference>
<dbReference type="InterPro" id="IPR000719">
    <property type="entry name" value="Prot_kinase_dom"/>
</dbReference>
<dbReference type="PROSITE" id="PS00107">
    <property type="entry name" value="PROTEIN_KINASE_ATP"/>
    <property type="match status" value="1"/>
</dbReference>
<keyword evidence="1" id="KW-0808">Transferase</keyword>
<organism evidence="7 8">
    <name type="scientific">Rhizophagus clarus</name>
    <dbReference type="NCBI Taxonomy" id="94130"/>
    <lineage>
        <taxon>Eukaryota</taxon>
        <taxon>Fungi</taxon>
        <taxon>Fungi incertae sedis</taxon>
        <taxon>Mucoromycota</taxon>
        <taxon>Glomeromycotina</taxon>
        <taxon>Glomeromycetes</taxon>
        <taxon>Glomerales</taxon>
        <taxon>Glomeraceae</taxon>
        <taxon>Rhizophagus</taxon>
    </lineage>
</organism>
<accession>A0A8H3L8C5</accession>
<dbReference type="GO" id="GO:0005524">
    <property type="term" value="F:ATP binding"/>
    <property type="evidence" value="ECO:0007669"/>
    <property type="project" value="UniProtKB-UniRule"/>
</dbReference>